<keyword evidence="2" id="KW-1185">Reference proteome</keyword>
<sequence length="192" mass="22209">MSDEEPTITVDLRNESEEWVQYAKNRKASRSEIEVDEQSLETETRRKLQRAIRQYLESLDNDVLDISTCFDLSDNQLFDRLAGIVVRQVRNVETVRNDVQKRLQADESVSAFELPKRTREATAEYLVEEAIGKAEIRSVADRLLDKERETLDTERFGTDTSSTETNWASDGIFRMTEGVRTVENRTRLNSRG</sequence>
<dbReference type="RefSeq" id="WP_276281273.1">
    <property type="nucleotide sequence ID" value="NZ_CP119809.1"/>
</dbReference>
<organism evidence="1 2">
    <name type="scientific">Halorussus caseinilyticus</name>
    <dbReference type="NCBI Taxonomy" id="3034025"/>
    <lineage>
        <taxon>Archaea</taxon>
        <taxon>Methanobacteriati</taxon>
        <taxon>Methanobacteriota</taxon>
        <taxon>Stenosarchaea group</taxon>
        <taxon>Halobacteria</taxon>
        <taxon>Halobacteriales</taxon>
        <taxon>Haladaptataceae</taxon>
        <taxon>Halorussus</taxon>
    </lineage>
</organism>
<evidence type="ECO:0000313" key="1">
    <source>
        <dbReference type="EMBL" id="MFC7080846.1"/>
    </source>
</evidence>
<protein>
    <submittedName>
        <fullName evidence="1">Uncharacterized protein</fullName>
    </submittedName>
</protein>
<dbReference type="EMBL" id="JBHSZH010000005">
    <property type="protein sequence ID" value="MFC7080846.1"/>
    <property type="molecule type" value="Genomic_DNA"/>
</dbReference>
<gene>
    <name evidence="1" type="ORF">ACFQJ6_12755</name>
</gene>
<name>A0ABD5WJV8_9EURY</name>
<reference evidence="1 2" key="1">
    <citation type="journal article" date="2019" name="Int. J. Syst. Evol. Microbiol.">
        <title>The Global Catalogue of Microorganisms (GCM) 10K type strain sequencing project: providing services to taxonomists for standard genome sequencing and annotation.</title>
        <authorList>
            <consortium name="The Broad Institute Genomics Platform"/>
            <consortium name="The Broad Institute Genome Sequencing Center for Infectious Disease"/>
            <person name="Wu L."/>
            <person name="Ma J."/>
        </authorList>
    </citation>
    <scope>NUCLEOTIDE SEQUENCE [LARGE SCALE GENOMIC DNA]</scope>
    <source>
        <strain evidence="1 2">DT72</strain>
    </source>
</reference>
<evidence type="ECO:0000313" key="2">
    <source>
        <dbReference type="Proteomes" id="UP001596407"/>
    </source>
</evidence>
<dbReference type="GeneID" id="79302464"/>
<comment type="caution">
    <text evidence="1">The sequence shown here is derived from an EMBL/GenBank/DDBJ whole genome shotgun (WGS) entry which is preliminary data.</text>
</comment>
<dbReference type="Proteomes" id="UP001596407">
    <property type="component" value="Unassembled WGS sequence"/>
</dbReference>
<accession>A0ABD5WJV8</accession>
<proteinExistence type="predicted"/>
<dbReference type="AlphaFoldDB" id="A0ABD5WJV8"/>